<feature type="coiled-coil region" evidence="1">
    <location>
        <begin position="153"/>
        <end position="194"/>
    </location>
</feature>
<keyword evidence="2" id="KW-1133">Transmembrane helix</keyword>
<feature type="signal peptide" evidence="3">
    <location>
        <begin position="1"/>
        <end position="25"/>
    </location>
</feature>
<keyword evidence="1" id="KW-0175">Coiled coil</keyword>
<reference evidence="4 5" key="1">
    <citation type="submission" date="2017-02" db="EMBL/GenBank/DDBJ databases">
        <authorList>
            <person name="Peterson S.W."/>
        </authorList>
    </citation>
    <scope>NUCLEOTIDE SEQUENCE [LARGE SCALE GENOMIC DNA]</scope>
    <source>
        <strain evidence="4 5">ATCC 51222</strain>
    </source>
</reference>
<feature type="transmembrane region" description="Helical" evidence="2">
    <location>
        <begin position="121"/>
        <end position="141"/>
    </location>
</feature>
<evidence type="ECO:0000256" key="1">
    <source>
        <dbReference type="SAM" id="Coils"/>
    </source>
</evidence>
<accession>A0A1T4NPI2</accession>
<keyword evidence="5" id="KW-1185">Reference proteome</keyword>
<dbReference type="EMBL" id="FUWW01000026">
    <property type="protein sequence ID" value="SJZ81092.1"/>
    <property type="molecule type" value="Genomic_DNA"/>
</dbReference>
<evidence type="ECO:0008006" key="6">
    <source>
        <dbReference type="Google" id="ProtNLM"/>
    </source>
</evidence>
<evidence type="ECO:0000313" key="4">
    <source>
        <dbReference type="EMBL" id="SJZ81092.1"/>
    </source>
</evidence>
<evidence type="ECO:0000256" key="2">
    <source>
        <dbReference type="SAM" id="Phobius"/>
    </source>
</evidence>
<dbReference type="AlphaFoldDB" id="A0A1T4NPI2"/>
<protein>
    <recommendedName>
        <fullName evidence="6">YHYH domain-containing protein</fullName>
    </recommendedName>
</protein>
<feature type="chain" id="PRO_5012843336" description="YHYH domain-containing protein" evidence="3">
    <location>
        <begin position="26"/>
        <end position="315"/>
    </location>
</feature>
<dbReference type="NCBIfam" id="NF033223">
    <property type="entry name" value="YHYH_alt"/>
    <property type="match status" value="1"/>
</dbReference>
<keyword evidence="2" id="KW-0812">Transmembrane</keyword>
<dbReference type="RefSeq" id="WP_078769090.1">
    <property type="nucleotide sequence ID" value="NZ_FUWW01000026.1"/>
</dbReference>
<name>A0A1T4NPI2_9FIRM</name>
<dbReference type="SUPFAM" id="SSF58100">
    <property type="entry name" value="Bacterial hemolysins"/>
    <property type="match status" value="1"/>
</dbReference>
<keyword evidence="3" id="KW-0732">Signal</keyword>
<sequence>MKLKKILTFIISLVVCISICGLVFAHPGRLDESGGHWDHSTGTYHYHTGENAGKKQSSSNSYNYYDNDYYNDEKDLTYENIIDDLLDQLDEKDNEIDKLNKKLYDLNNKFEKEQEKNKKKYLAAIIVLTALTVTFLYFFILKCSDAKDYKKGKEEFEEYLRNERDENKKLENEISTLENEINEQKSINSSLKAVALNSQAFIKNIYKTNTINKIANVPEDIHLYFENDKLQLNDVLYPDYEYGRYTGYISETGKCFHMKKGCTGAIKPICILDKKAIKDKKPCLKCCRFIDIPTWALTYQNLVEYAKENGIKFNN</sequence>
<dbReference type="InterPro" id="IPR047773">
    <property type="entry name" value="YHYH_dom_bact"/>
</dbReference>
<evidence type="ECO:0000256" key="3">
    <source>
        <dbReference type="SAM" id="SignalP"/>
    </source>
</evidence>
<evidence type="ECO:0000313" key="5">
    <source>
        <dbReference type="Proteomes" id="UP000190657"/>
    </source>
</evidence>
<dbReference type="Gene3D" id="1.20.1170.10">
    <property type="match status" value="1"/>
</dbReference>
<keyword evidence="2" id="KW-0472">Membrane</keyword>
<dbReference type="OrthoDB" id="1766790at2"/>
<proteinExistence type="predicted"/>
<gene>
    <name evidence="4" type="ORF">SAMN02745114_01665</name>
</gene>
<dbReference type="Proteomes" id="UP000190657">
    <property type="component" value="Unassembled WGS sequence"/>
</dbReference>
<feature type="coiled-coil region" evidence="1">
    <location>
        <begin position="82"/>
        <end position="116"/>
    </location>
</feature>
<organism evidence="4 5">
    <name type="scientific">Eubacterium coprostanoligenes</name>
    <dbReference type="NCBI Taxonomy" id="290054"/>
    <lineage>
        <taxon>Bacteria</taxon>
        <taxon>Bacillati</taxon>
        <taxon>Bacillota</taxon>
        <taxon>Clostridia</taxon>
        <taxon>Eubacteriales</taxon>
        <taxon>Eubacteriaceae</taxon>
        <taxon>Eubacterium</taxon>
    </lineage>
</organism>